<dbReference type="SUPFAM" id="SSF51445">
    <property type="entry name" value="(Trans)glycosidases"/>
    <property type="match status" value="1"/>
</dbReference>
<feature type="non-terminal residue" evidence="2">
    <location>
        <position position="512"/>
    </location>
</feature>
<dbReference type="Gene3D" id="3.40.50.2000">
    <property type="entry name" value="Glycogen Phosphorylase B"/>
    <property type="match status" value="1"/>
</dbReference>
<accession>A0A955RI95</accession>
<dbReference type="GO" id="GO:0016757">
    <property type="term" value="F:glycosyltransferase activity"/>
    <property type="evidence" value="ECO:0007669"/>
    <property type="project" value="UniProtKB-KW"/>
</dbReference>
<feature type="non-terminal residue" evidence="2">
    <location>
        <position position="1"/>
    </location>
</feature>
<sequence>LSRLSKEKNIELAIRSLAKLPSNFCLLIVGEGPHRQTLEKLVNRLSLESRVHFMGSVLHEKVPSIMKSCDIFLFPSITETQGLNLLEALYCGLPVVATSSDVSIEWVPNFAGNVVSNEVLSFSNAILEISKKFNFSDSENISKWANQFSIESTVKAMADAYEDIISRKKLSHQLYTTGWQSWSTKPNSLIRLPTRNYSPGKDNYICASTKGRSSDSRKIYGWCSWYAYHNDINASKIFKQADFIKEHSRHLPLEYLILDDGWTKWGDWLQTDTSKFPGGLSSVAAYLKERDLKLGIWLAPFLAEKDSQVFIDHPDWFVTYNGVLTEGFKAIPVIDSYWNFRRYILDITNLDVQDYLHSCIDSLVKTYDIDMLKLDFLYAPYFDKSLTSKEAGKLIHEFLLEVKSRNPNIHINGCGVPLSCGVGVVDSMRISVDTIVPYLDGVPVINSIVHNAKVRTVLESITIRKFTEEYWLLDPDVFVCRKSLGIKESLLWKLHDSIKSLNGNILLGDDLT</sequence>
<comment type="caution">
    <text evidence="2">The sequence shown here is derived from an EMBL/GenBank/DDBJ whole genome shotgun (WGS) entry which is preliminary data.</text>
</comment>
<keyword evidence="2" id="KW-0328">Glycosyltransferase</keyword>
<dbReference type="PANTHER" id="PTHR45947:SF3">
    <property type="entry name" value="SULFOQUINOVOSYL TRANSFERASE SQD2"/>
    <property type="match status" value="1"/>
</dbReference>
<dbReference type="EC" id="2.4.-.-" evidence="2"/>
<protein>
    <submittedName>
        <fullName evidence="2">Glycosyltransferase</fullName>
        <ecNumber evidence="2">2.4.-.-</ecNumber>
    </submittedName>
</protein>
<dbReference type="Gene3D" id="3.20.20.70">
    <property type="entry name" value="Aldolase class I"/>
    <property type="match status" value="1"/>
</dbReference>
<dbReference type="AlphaFoldDB" id="A0A955RI95"/>
<dbReference type="PANTHER" id="PTHR45947">
    <property type="entry name" value="SULFOQUINOVOSYL TRANSFERASE SQD2"/>
    <property type="match status" value="1"/>
</dbReference>
<name>A0A955RI95_9BACT</name>
<dbReference type="SUPFAM" id="SSF53756">
    <property type="entry name" value="UDP-Glycosyltransferase/glycogen phosphorylase"/>
    <property type="match status" value="1"/>
</dbReference>
<dbReference type="CDD" id="cd14791">
    <property type="entry name" value="GH36"/>
    <property type="match status" value="1"/>
</dbReference>
<feature type="domain" description="Glycosyl transferase family 1" evidence="1">
    <location>
        <begin position="2"/>
        <end position="130"/>
    </location>
</feature>
<proteinExistence type="predicted"/>
<dbReference type="InterPro" id="IPR050194">
    <property type="entry name" value="Glycosyltransferase_grp1"/>
</dbReference>
<dbReference type="EMBL" id="JAGQLG010000133">
    <property type="protein sequence ID" value="MCA9382438.1"/>
    <property type="molecule type" value="Genomic_DNA"/>
</dbReference>
<dbReference type="GO" id="GO:0004557">
    <property type="term" value="F:alpha-galactosidase activity"/>
    <property type="evidence" value="ECO:0007669"/>
    <property type="project" value="InterPro"/>
</dbReference>
<reference evidence="2" key="2">
    <citation type="journal article" date="2021" name="Microbiome">
        <title>Successional dynamics and alternative stable states in a saline activated sludge microbial community over 9 years.</title>
        <authorList>
            <person name="Wang Y."/>
            <person name="Ye J."/>
            <person name="Ju F."/>
            <person name="Liu L."/>
            <person name="Boyd J.A."/>
            <person name="Deng Y."/>
            <person name="Parks D.H."/>
            <person name="Jiang X."/>
            <person name="Yin X."/>
            <person name="Woodcroft B.J."/>
            <person name="Tyson G.W."/>
            <person name="Hugenholtz P."/>
            <person name="Polz M.F."/>
            <person name="Zhang T."/>
        </authorList>
    </citation>
    <scope>NUCLEOTIDE SEQUENCE</scope>
    <source>
        <strain evidence="2">HKST-UBA10</strain>
    </source>
</reference>
<dbReference type="GO" id="GO:0016052">
    <property type="term" value="P:carbohydrate catabolic process"/>
    <property type="evidence" value="ECO:0007669"/>
    <property type="project" value="InterPro"/>
</dbReference>
<reference evidence="2" key="1">
    <citation type="submission" date="2020-04" db="EMBL/GenBank/DDBJ databases">
        <authorList>
            <person name="Zhang T."/>
        </authorList>
    </citation>
    <scope>NUCLEOTIDE SEQUENCE</scope>
    <source>
        <strain evidence="2">HKST-UBA10</strain>
    </source>
</reference>
<evidence type="ECO:0000313" key="3">
    <source>
        <dbReference type="Proteomes" id="UP000782843"/>
    </source>
</evidence>
<dbReference type="InterPro" id="IPR001296">
    <property type="entry name" value="Glyco_trans_1"/>
</dbReference>
<dbReference type="InterPro" id="IPR002252">
    <property type="entry name" value="Glyco_hydro_36"/>
</dbReference>
<dbReference type="Proteomes" id="UP000782843">
    <property type="component" value="Unassembled WGS sequence"/>
</dbReference>
<organism evidence="2 3">
    <name type="scientific">Candidatus Dojkabacteria bacterium</name>
    <dbReference type="NCBI Taxonomy" id="2099670"/>
    <lineage>
        <taxon>Bacteria</taxon>
        <taxon>Candidatus Dojkabacteria</taxon>
    </lineage>
</organism>
<dbReference type="Pfam" id="PF00534">
    <property type="entry name" value="Glycos_transf_1"/>
    <property type="match status" value="1"/>
</dbReference>
<gene>
    <name evidence="2" type="ORF">KC660_03465</name>
</gene>
<keyword evidence="2" id="KW-0808">Transferase</keyword>
<dbReference type="Pfam" id="PF02065">
    <property type="entry name" value="Melibiase"/>
    <property type="match status" value="1"/>
</dbReference>
<dbReference type="InterPro" id="IPR013785">
    <property type="entry name" value="Aldolase_TIM"/>
</dbReference>
<evidence type="ECO:0000313" key="2">
    <source>
        <dbReference type="EMBL" id="MCA9382438.1"/>
    </source>
</evidence>
<dbReference type="InterPro" id="IPR017853">
    <property type="entry name" value="GH"/>
</dbReference>
<evidence type="ECO:0000259" key="1">
    <source>
        <dbReference type="Pfam" id="PF00534"/>
    </source>
</evidence>